<evidence type="ECO:0000313" key="2">
    <source>
        <dbReference type="Proteomes" id="UP001286313"/>
    </source>
</evidence>
<name>A0AAE1FD52_PETCI</name>
<dbReference type="EMBL" id="JAWQEG010002524">
    <property type="protein sequence ID" value="KAK3871361.1"/>
    <property type="molecule type" value="Genomic_DNA"/>
</dbReference>
<keyword evidence="2" id="KW-1185">Reference proteome</keyword>
<sequence length="143" mass="16264">METVVKRCWKRNSPRGISVWMPKKYIEPLYSDLITNRDVWGRGSSRAFREGDLDPSKLLILQDTNLGSMTKMDHRVASIKDHTLDISLQTTLTRPHTGHVPNKYPGASAGAYHGRHRAITIPVTMTRPTTALGEYSYSHVWEM</sequence>
<evidence type="ECO:0000313" key="1">
    <source>
        <dbReference type="EMBL" id="KAK3871361.1"/>
    </source>
</evidence>
<organism evidence="1 2">
    <name type="scientific">Petrolisthes cinctipes</name>
    <name type="common">Flat porcelain crab</name>
    <dbReference type="NCBI Taxonomy" id="88211"/>
    <lineage>
        <taxon>Eukaryota</taxon>
        <taxon>Metazoa</taxon>
        <taxon>Ecdysozoa</taxon>
        <taxon>Arthropoda</taxon>
        <taxon>Crustacea</taxon>
        <taxon>Multicrustacea</taxon>
        <taxon>Malacostraca</taxon>
        <taxon>Eumalacostraca</taxon>
        <taxon>Eucarida</taxon>
        <taxon>Decapoda</taxon>
        <taxon>Pleocyemata</taxon>
        <taxon>Anomura</taxon>
        <taxon>Galatheoidea</taxon>
        <taxon>Porcellanidae</taxon>
        <taxon>Petrolisthes</taxon>
    </lineage>
</organism>
<comment type="caution">
    <text evidence="1">The sequence shown here is derived from an EMBL/GenBank/DDBJ whole genome shotgun (WGS) entry which is preliminary data.</text>
</comment>
<dbReference type="Proteomes" id="UP001286313">
    <property type="component" value="Unassembled WGS sequence"/>
</dbReference>
<accession>A0AAE1FD52</accession>
<protein>
    <submittedName>
        <fullName evidence="1">Uncharacterized protein</fullName>
    </submittedName>
</protein>
<dbReference type="AlphaFoldDB" id="A0AAE1FD52"/>
<gene>
    <name evidence="1" type="ORF">Pcinc_023493</name>
</gene>
<proteinExistence type="predicted"/>
<reference evidence="1" key="1">
    <citation type="submission" date="2023-10" db="EMBL/GenBank/DDBJ databases">
        <title>Genome assemblies of two species of porcelain crab, Petrolisthes cinctipes and Petrolisthes manimaculis (Anomura: Porcellanidae).</title>
        <authorList>
            <person name="Angst P."/>
        </authorList>
    </citation>
    <scope>NUCLEOTIDE SEQUENCE</scope>
    <source>
        <strain evidence="1">PB745_01</strain>
        <tissue evidence="1">Gill</tissue>
    </source>
</reference>